<dbReference type="EMBL" id="JACJJG010000082">
    <property type="protein sequence ID" value="MBM6674446.1"/>
    <property type="molecule type" value="Genomic_DNA"/>
</dbReference>
<protein>
    <submittedName>
        <fullName evidence="2">Uncharacterized protein</fullName>
    </submittedName>
</protein>
<name>A0A938WTQ2_9BACT</name>
<feature type="transmembrane region" description="Helical" evidence="1">
    <location>
        <begin position="51"/>
        <end position="69"/>
    </location>
</feature>
<reference evidence="2" key="2">
    <citation type="journal article" date="2021" name="Sci. Rep.">
        <title>The distribution of antibiotic resistance genes in chicken gut microbiota commensals.</title>
        <authorList>
            <person name="Juricova H."/>
            <person name="Matiasovicova J."/>
            <person name="Kubasova T."/>
            <person name="Cejkova D."/>
            <person name="Rychlik I."/>
        </authorList>
    </citation>
    <scope>NUCLEOTIDE SEQUENCE</scope>
    <source>
        <strain evidence="2">An824</strain>
    </source>
</reference>
<comment type="caution">
    <text evidence="2">The sequence shown here is derived from an EMBL/GenBank/DDBJ whole genome shotgun (WGS) entry which is preliminary data.</text>
</comment>
<sequence length="111" mass="12426">MDNRFDFNKIGKRMPYTVPEGIFDEMRENVLKETARSTAASRRRWPSVRTIVMTAAASIAAAIILPTAFNGPHTDSTAAGFDSVERAFANLSSEDQAYMLEIYSEDIFINQ</sequence>
<proteinExistence type="predicted"/>
<reference evidence="2" key="1">
    <citation type="submission" date="2020-08" db="EMBL/GenBank/DDBJ databases">
        <authorList>
            <person name="Cejkova D."/>
            <person name="Kubasova T."/>
            <person name="Jahodarova E."/>
            <person name="Rychlik I."/>
        </authorList>
    </citation>
    <scope>NUCLEOTIDE SEQUENCE</scope>
    <source>
        <strain evidence="2">An824</strain>
    </source>
</reference>
<keyword evidence="1" id="KW-0812">Transmembrane</keyword>
<keyword evidence="3" id="KW-1185">Reference proteome</keyword>
<keyword evidence="1" id="KW-1133">Transmembrane helix</keyword>
<gene>
    <name evidence="2" type="ORF">H6A34_11245</name>
</gene>
<dbReference type="RefSeq" id="WP_205105595.1">
    <property type="nucleotide sequence ID" value="NZ_JACJJG010000082.1"/>
</dbReference>
<organism evidence="2 3">
    <name type="scientific">Marseilla massiliensis</name>
    <dbReference type="NCBI Taxonomy" id="1841864"/>
    <lineage>
        <taxon>Bacteria</taxon>
        <taxon>Pseudomonadati</taxon>
        <taxon>Bacteroidota</taxon>
        <taxon>Bacteroidia</taxon>
        <taxon>Bacteroidales</taxon>
        <taxon>Prevotellaceae</taxon>
        <taxon>Marseilla</taxon>
    </lineage>
</organism>
<evidence type="ECO:0000313" key="2">
    <source>
        <dbReference type="EMBL" id="MBM6674446.1"/>
    </source>
</evidence>
<evidence type="ECO:0000256" key="1">
    <source>
        <dbReference type="SAM" id="Phobius"/>
    </source>
</evidence>
<keyword evidence="1" id="KW-0472">Membrane</keyword>
<accession>A0A938WTQ2</accession>
<dbReference type="Proteomes" id="UP000706891">
    <property type="component" value="Unassembled WGS sequence"/>
</dbReference>
<evidence type="ECO:0000313" key="3">
    <source>
        <dbReference type="Proteomes" id="UP000706891"/>
    </source>
</evidence>
<dbReference type="AlphaFoldDB" id="A0A938WTQ2"/>